<dbReference type="AlphaFoldDB" id="D7MQ14"/>
<accession>D7MQ14</accession>
<feature type="compositionally biased region" description="Polar residues" evidence="1">
    <location>
        <begin position="220"/>
        <end position="233"/>
    </location>
</feature>
<dbReference type="EMBL" id="GL348720">
    <property type="protein sequence ID" value="EFH41716.1"/>
    <property type="molecule type" value="Genomic_DNA"/>
</dbReference>
<feature type="compositionally biased region" description="Basic residues" evidence="1">
    <location>
        <begin position="12"/>
        <end position="27"/>
    </location>
</feature>
<protein>
    <submittedName>
        <fullName evidence="2">Predicted protein</fullName>
    </submittedName>
</protein>
<dbReference type="Gramene" id="Al_scaffold_0008_715">
    <property type="protein sequence ID" value="Al_scaffold_0008_715"/>
    <property type="gene ID" value="Al_scaffold_0008_715"/>
</dbReference>
<organism evidence="3">
    <name type="scientific">Arabidopsis lyrata subsp. lyrata</name>
    <name type="common">Lyre-leaved rock-cress</name>
    <dbReference type="NCBI Taxonomy" id="81972"/>
    <lineage>
        <taxon>Eukaryota</taxon>
        <taxon>Viridiplantae</taxon>
        <taxon>Streptophyta</taxon>
        <taxon>Embryophyta</taxon>
        <taxon>Tracheophyta</taxon>
        <taxon>Spermatophyta</taxon>
        <taxon>Magnoliopsida</taxon>
        <taxon>eudicotyledons</taxon>
        <taxon>Gunneridae</taxon>
        <taxon>Pentapetalae</taxon>
        <taxon>rosids</taxon>
        <taxon>malvids</taxon>
        <taxon>Brassicales</taxon>
        <taxon>Brassicaceae</taxon>
        <taxon>Camelineae</taxon>
        <taxon>Arabidopsis</taxon>
    </lineage>
</organism>
<feature type="compositionally biased region" description="Basic residues" evidence="1">
    <location>
        <begin position="42"/>
        <end position="53"/>
    </location>
</feature>
<dbReference type="HOGENOM" id="CLU_1130411_0_0_1"/>
<dbReference type="Proteomes" id="UP000008694">
    <property type="component" value="Unassembled WGS sequence"/>
</dbReference>
<gene>
    <name evidence="2" type="ORF">ARALYDRAFT_683895</name>
</gene>
<evidence type="ECO:0000313" key="3">
    <source>
        <dbReference type="Proteomes" id="UP000008694"/>
    </source>
</evidence>
<reference evidence="3" key="1">
    <citation type="journal article" date="2011" name="Nat. Genet.">
        <title>The Arabidopsis lyrata genome sequence and the basis of rapid genome size change.</title>
        <authorList>
            <person name="Hu T.T."/>
            <person name="Pattyn P."/>
            <person name="Bakker E.G."/>
            <person name="Cao J."/>
            <person name="Cheng J.-F."/>
            <person name="Clark R.M."/>
            <person name="Fahlgren N."/>
            <person name="Fawcett J.A."/>
            <person name="Grimwood J."/>
            <person name="Gundlach H."/>
            <person name="Haberer G."/>
            <person name="Hollister J.D."/>
            <person name="Ossowski S."/>
            <person name="Ottilar R.P."/>
            <person name="Salamov A.A."/>
            <person name="Schneeberger K."/>
            <person name="Spannagl M."/>
            <person name="Wang X."/>
            <person name="Yang L."/>
            <person name="Nasrallah M.E."/>
            <person name="Bergelson J."/>
            <person name="Carrington J.C."/>
            <person name="Gaut B.S."/>
            <person name="Schmutz J."/>
            <person name="Mayer K.F.X."/>
            <person name="Van de Peer Y."/>
            <person name="Grigoriev I.V."/>
            <person name="Nordborg M."/>
            <person name="Weigel D."/>
            <person name="Guo Y.-L."/>
        </authorList>
    </citation>
    <scope>NUCLEOTIDE SEQUENCE [LARGE SCALE GENOMIC DNA]</scope>
    <source>
        <strain evidence="3">cv. MN47</strain>
    </source>
</reference>
<feature type="compositionally biased region" description="Basic and acidic residues" evidence="1">
    <location>
        <begin position="205"/>
        <end position="216"/>
    </location>
</feature>
<evidence type="ECO:0000256" key="1">
    <source>
        <dbReference type="SAM" id="MobiDB-lite"/>
    </source>
</evidence>
<feature type="compositionally biased region" description="Basic and acidic residues" evidence="1">
    <location>
        <begin position="237"/>
        <end position="246"/>
    </location>
</feature>
<evidence type="ECO:0000313" key="2">
    <source>
        <dbReference type="EMBL" id="EFH41716.1"/>
    </source>
</evidence>
<name>D7MQ14_ARALL</name>
<sequence length="246" mass="28816">MGQDIYNGHIKLKKKKKKLERMRRKNQPKIPVKEEKAEPGWRRGRRRSSNASLARRHSRDRVCLLILIRHRVPVLRSCIFPFIFPDLHETKLVSLIPIGSLLVRFSFDSLAVDPCHSKPLIPSSQTHKSVILPPVDNSHLMERFKNTLIGLTFNIEGRSTELLLAMMPKTPSSDIQTNTRREGNYRDKRQGYYPSNVSNMNESNRAYRTDWTETHKSNPHRYQTSNRYSSRLSPTFYKEKRDHKPV</sequence>
<proteinExistence type="predicted"/>
<feature type="compositionally biased region" description="Basic and acidic residues" evidence="1">
    <location>
        <begin position="31"/>
        <end position="41"/>
    </location>
</feature>
<feature type="compositionally biased region" description="Basic and acidic residues" evidence="1">
    <location>
        <begin position="179"/>
        <end position="190"/>
    </location>
</feature>
<feature type="region of interest" description="Disordered" evidence="1">
    <location>
        <begin position="12"/>
        <end position="53"/>
    </location>
</feature>
<feature type="compositionally biased region" description="Polar residues" evidence="1">
    <location>
        <begin position="193"/>
        <end position="204"/>
    </location>
</feature>
<keyword evidence="3" id="KW-1185">Reference proteome</keyword>
<feature type="region of interest" description="Disordered" evidence="1">
    <location>
        <begin position="170"/>
        <end position="246"/>
    </location>
</feature>